<proteinExistence type="predicted"/>
<dbReference type="Proteomes" id="UP000192439">
    <property type="component" value="Chromosome"/>
</dbReference>
<sequence>MGQFRSYPSFLDVSSSGFVAMASAVFSRKISTSPQKVSLYP</sequence>
<keyword evidence="2" id="KW-1185">Reference proteome</keyword>
<protein>
    <submittedName>
        <fullName evidence="1">Uncharacterized protein</fullName>
    </submittedName>
</protein>
<dbReference type="AlphaFoldDB" id="A0AB33BW00"/>
<name>A0AB33BW00_MICA7</name>
<reference evidence="1 2" key="1">
    <citation type="journal article" date="2018" name="Harmful Algae">
        <title>The highly heterogeneous methylated genomes and diverse restriction-modification systems of bloom-forming Microcystis.</title>
        <authorList>
            <person name="Zhao L."/>
            <person name="Song Y."/>
            <person name="Li L."/>
            <person name="Gan N."/>
            <person name="Brand J.J."/>
            <person name="Song L."/>
        </authorList>
    </citation>
    <scope>NUCLEOTIDE SEQUENCE [LARGE SCALE GENOMIC DNA]</scope>
    <source>
        <strain evidence="1 2">PCC 7806SL</strain>
    </source>
</reference>
<evidence type="ECO:0000313" key="1">
    <source>
        <dbReference type="EMBL" id="ARI84142.1"/>
    </source>
</evidence>
<gene>
    <name evidence="1" type="ORF">BH695_4863</name>
</gene>
<accession>A0AB33BW00</accession>
<organism evidence="1 2">
    <name type="scientific">Microcystis aeruginosa PCC 7806SL</name>
    <dbReference type="NCBI Taxonomy" id="1903187"/>
    <lineage>
        <taxon>Bacteria</taxon>
        <taxon>Bacillati</taxon>
        <taxon>Cyanobacteriota</taxon>
        <taxon>Cyanophyceae</taxon>
        <taxon>Oscillatoriophycideae</taxon>
        <taxon>Chroococcales</taxon>
        <taxon>Microcystaceae</taxon>
        <taxon>Microcystis</taxon>
    </lineage>
</organism>
<evidence type="ECO:0000313" key="2">
    <source>
        <dbReference type="Proteomes" id="UP000192439"/>
    </source>
</evidence>
<dbReference type="EMBL" id="CP020771">
    <property type="protein sequence ID" value="ARI84142.1"/>
    <property type="molecule type" value="Genomic_DNA"/>
</dbReference>